<feature type="non-terminal residue" evidence="1">
    <location>
        <position position="1"/>
    </location>
</feature>
<sequence>DIQLGHHHYNIFSAEVELFQMKMSLLFAYEMSVSGEFPSLQLHVPAMLSTQPLAFKKIK</sequence>
<dbReference type="AlphaFoldDB" id="A0A4U3A4T9"/>
<accession>A0A4U3A4T9</accession>
<protein>
    <submittedName>
        <fullName evidence="1">Penicillin-binding protein</fullName>
    </submittedName>
</protein>
<proteinExistence type="predicted"/>
<reference evidence="1 2" key="1">
    <citation type="journal article" date="2019" name="Environ. Microbiol.">
        <title>An active ?-lactamase is a part of an orchestrated cell wall stress resistance network of Bacillus subtilis and related rhizosphere species.</title>
        <authorList>
            <person name="Bucher T."/>
            <person name="Keren-Paz A."/>
            <person name="Hausser J."/>
            <person name="Olender T."/>
            <person name="Cytryn E."/>
            <person name="Kolodkin-Gal I."/>
        </authorList>
    </citation>
    <scope>NUCLEOTIDE SEQUENCE [LARGE SCALE GENOMIC DNA]</scope>
    <source>
        <strain evidence="1 2">I186</strain>
    </source>
</reference>
<dbReference type="Proteomes" id="UP000305524">
    <property type="component" value="Unassembled WGS sequence"/>
</dbReference>
<organism evidence="1 2">
    <name type="scientific">Bacillus mycoides</name>
    <dbReference type="NCBI Taxonomy" id="1405"/>
    <lineage>
        <taxon>Bacteria</taxon>
        <taxon>Bacillati</taxon>
        <taxon>Bacillota</taxon>
        <taxon>Bacilli</taxon>
        <taxon>Bacillales</taxon>
        <taxon>Bacillaceae</taxon>
        <taxon>Bacillus</taxon>
        <taxon>Bacillus cereus group</taxon>
    </lineage>
</organism>
<evidence type="ECO:0000313" key="2">
    <source>
        <dbReference type="Proteomes" id="UP000305524"/>
    </source>
</evidence>
<comment type="caution">
    <text evidence="1">The sequence shown here is derived from an EMBL/GenBank/DDBJ whole genome shotgun (WGS) entry which is preliminary data.</text>
</comment>
<name>A0A4U3A4T9_BACMY</name>
<evidence type="ECO:0000313" key="1">
    <source>
        <dbReference type="EMBL" id="TKI82617.1"/>
    </source>
</evidence>
<gene>
    <name evidence="1" type="ORF">FC701_20730</name>
</gene>
<dbReference type="EMBL" id="SZOD01000527">
    <property type="protein sequence ID" value="TKI82617.1"/>
    <property type="molecule type" value="Genomic_DNA"/>
</dbReference>